<accession>A0A1M6X0E3</accession>
<dbReference type="EMBL" id="FRBL01000001">
    <property type="protein sequence ID" value="SHK99457.1"/>
    <property type="molecule type" value="Genomic_DNA"/>
</dbReference>
<feature type="domain" description="YHS" evidence="2">
    <location>
        <begin position="45"/>
        <end position="86"/>
    </location>
</feature>
<dbReference type="Pfam" id="PF04945">
    <property type="entry name" value="YHS"/>
    <property type="match status" value="1"/>
</dbReference>
<dbReference type="GO" id="GO:0016491">
    <property type="term" value="F:oxidoreductase activity"/>
    <property type="evidence" value="ECO:0007669"/>
    <property type="project" value="InterPro"/>
</dbReference>
<sequence>MKYVLVAAALFMMSCAQQSKPAETTGTATAEPAATTAAVTDKLPDPVCEMPYDTSYQEWTVYKTDTLHFCSSTCKEVFLKAPDKYMAKLGK</sequence>
<dbReference type="OrthoDB" id="678327at2"/>
<dbReference type="STRING" id="1419482.SAMN05444266_101842"/>
<evidence type="ECO:0000313" key="4">
    <source>
        <dbReference type="Proteomes" id="UP000184420"/>
    </source>
</evidence>
<proteinExistence type="predicted"/>
<name>A0A1M6X0E3_9BACT</name>
<keyword evidence="4" id="KW-1185">Reference proteome</keyword>
<dbReference type="AlphaFoldDB" id="A0A1M6X0E3"/>
<dbReference type="Proteomes" id="UP000184420">
    <property type="component" value="Unassembled WGS sequence"/>
</dbReference>
<feature type="signal peptide" evidence="1">
    <location>
        <begin position="1"/>
        <end position="19"/>
    </location>
</feature>
<evidence type="ECO:0000259" key="2">
    <source>
        <dbReference type="Pfam" id="PF04945"/>
    </source>
</evidence>
<protein>
    <submittedName>
        <fullName evidence="3">YHS domain-containing protein</fullName>
    </submittedName>
</protein>
<organism evidence="3 4">
    <name type="scientific">Chitinophaga jiangningensis</name>
    <dbReference type="NCBI Taxonomy" id="1419482"/>
    <lineage>
        <taxon>Bacteria</taxon>
        <taxon>Pseudomonadati</taxon>
        <taxon>Bacteroidota</taxon>
        <taxon>Chitinophagia</taxon>
        <taxon>Chitinophagales</taxon>
        <taxon>Chitinophagaceae</taxon>
        <taxon>Chitinophaga</taxon>
    </lineage>
</organism>
<reference evidence="3 4" key="1">
    <citation type="submission" date="2016-11" db="EMBL/GenBank/DDBJ databases">
        <authorList>
            <person name="Jaros S."/>
            <person name="Januszkiewicz K."/>
            <person name="Wedrychowicz H."/>
        </authorList>
    </citation>
    <scope>NUCLEOTIDE SEQUENCE [LARGE SCALE GENOMIC DNA]</scope>
    <source>
        <strain evidence="3 4">DSM 27406</strain>
    </source>
</reference>
<evidence type="ECO:0000256" key="1">
    <source>
        <dbReference type="SAM" id="SignalP"/>
    </source>
</evidence>
<feature type="chain" id="PRO_5012093505" evidence="1">
    <location>
        <begin position="20"/>
        <end position="91"/>
    </location>
</feature>
<dbReference type="InterPro" id="IPR009078">
    <property type="entry name" value="Ferritin-like_SF"/>
</dbReference>
<dbReference type="Gene3D" id="1.10.620.20">
    <property type="entry name" value="Ribonucleotide Reductase, subunit A"/>
    <property type="match status" value="1"/>
</dbReference>
<gene>
    <name evidence="3" type="ORF">SAMN05444266_101842</name>
</gene>
<dbReference type="PROSITE" id="PS51257">
    <property type="entry name" value="PROKAR_LIPOPROTEIN"/>
    <property type="match status" value="1"/>
</dbReference>
<dbReference type="RefSeq" id="WP_073078256.1">
    <property type="nucleotide sequence ID" value="NZ_FRBL01000001.1"/>
</dbReference>
<evidence type="ECO:0000313" key="3">
    <source>
        <dbReference type="EMBL" id="SHK99457.1"/>
    </source>
</evidence>
<dbReference type="SUPFAM" id="SSF47240">
    <property type="entry name" value="Ferritin-like"/>
    <property type="match status" value="1"/>
</dbReference>
<dbReference type="InterPro" id="IPR007029">
    <property type="entry name" value="YHS_dom"/>
</dbReference>
<dbReference type="InterPro" id="IPR012348">
    <property type="entry name" value="RNR-like"/>
</dbReference>
<keyword evidence="1" id="KW-0732">Signal</keyword>